<evidence type="ECO:0000256" key="2">
    <source>
        <dbReference type="ARBA" id="ARBA00023002"/>
    </source>
</evidence>
<dbReference type="InterPro" id="IPR020843">
    <property type="entry name" value="ER"/>
</dbReference>
<dbReference type="SUPFAM" id="SSF50129">
    <property type="entry name" value="GroES-like"/>
    <property type="match status" value="1"/>
</dbReference>
<feature type="domain" description="Enoyl reductase (ER)" evidence="3">
    <location>
        <begin position="13"/>
        <end position="379"/>
    </location>
</feature>
<dbReference type="SMART" id="SM00829">
    <property type="entry name" value="PKS_ER"/>
    <property type="match status" value="1"/>
</dbReference>
<evidence type="ECO:0000313" key="4">
    <source>
        <dbReference type="EMBL" id="KAK9783488.1"/>
    </source>
</evidence>
<comment type="caution">
    <text evidence="4">The sequence shown here is derived from an EMBL/GenBank/DDBJ whole genome shotgun (WGS) entry which is preliminary data.</text>
</comment>
<dbReference type="PANTHER" id="PTHR45348">
    <property type="entry name" value="HYPOTHETICAL OXIDOREDUCTASE (EUROFUNG)"/>
    <property type="match status" value="1"/>
</dbReference>
<keyword evidence="5" id="KW-1185">Reference proteome</keyword>
<evidence type="ECO:0000313" key="5">
    <source>
        <dbReference type="Proteomes" id="UP001465668"/>
    </source>
</evidence>
<dbReference type="CDD" id="cd08249">
    <property type="entry name" value="enoyl_reductase_like"/>
    <property type="match status" value="1"/>
</dbReference>
<dbReference type="PANTHER" id="PTHR45348:SF2">
    <property type="entry name" value="ZINC-TYPE ALCOHOL DEHYDROGENASE-LIKE PROTEIN C2E1P3.01"/>
    <property type="match status" value="1"/>
</dbReference>
<dbReference type="SUPFAM" id="SSF51735">
    <property type="entry name" value="NAD(P)-binding Rossmann-fold domains"/>
    <property type="match status" value="1"/>
</dbReference>
<dbReference type="InterPro" id="IPR011032">
    <property type="entry name" value="GroES-like_sf"/>
</dbReference>
<evidence type="ECO:0000259" key="3">
    <source>
        <dbReference type="SMART" id="SM00829"/>
    </source>
</evidence>
<dbReference type="InterPro" id="IPR036291">
    <property type="entry name" value="NAD(P)-bd_dom_sf"/>
</dbReference>
<keyword evidence="2" id="KW-0560">Oxidoreductase</keyword>
<proteinExistence type="inferred from homology"/>
<dbReference type="Pfam" id="PF00107">
    <property type="entry name" value="ADH_zinc_N"/>
    <property type="match status" value="1"/>
</dbReference>
<dbReference type="InterPro" id="IPR047122">
    <property type="entry name" value="Trans-enoyl_RdTase-like"/>
</dbReference>
<evidence type="ECO:0000256" key="1">
    <source>
        <dbReference type="ARBA" id="ARBA00008072"/>
    </source>
</evidence>
<comment type="similarity">
    <text evidence="1">Belongs to the zinc-containing alcohol dehydrogenase family.</text>
</comment>
<sequence>MTATTKAIVLLDGPEKAAIRDVPKPKLRDGYVLVKVHAVGLNPTDWKSIDNRFGDAGSKSGCDYTGIVEEVGENLGKPFKKGDRIAGFAHGAYVPSAYRAVLDNDVLQPTNVGDSNSIQHDDGAFSPYAVAKADIALRIPDNLSFEQAATLGVSITTVGQGLYRALKLPLPTQPLETPEPILIYGGSTATGIFGIQFAKLSGYTVISTSSAQHHDYLRELGADAVFDYKSPTCGADIKAWVEGRGQKLRKAWDCVSVESSGEICARALADDKEGGTYSALLGVDKEKLLAVNKNLKGPLTTLGYLAFGEEFRRGSNTVAAVPGELQHANMFWELARGLLEEGKIQTVRPTVNKGGDGLEGVLKGLDELRQGRVSGEKLVYTL</sequence>
<dbReference type="Pfam" id="PF08240">
    <property type="entry name" value="ADH_N"/>
    <property type="match status" value="1"/>
</dbReference>
<organism evidence="4 5">
    <name type="scientific">Seiridium cardinale</name>
    <dbReference type="NCBI Taxonomy" id="138064"/>
    <lineage>
        <taxon>Eukaryota</taxon>
        <taxon>Fungi</taxon>
        <taxon>Dikarya</taxon>
        <taxon>Ascomycota</taxon>
        <taxon>Pezizomycotina</taxon>
        <taxon>Sordariomycetes</taxon>
        <taxon>Xylariomycetidae</taxon>
        <taxon>Amphisphaeriales</taxon>
        <taxon>Sporocadaceae</taxon>
        <taxon>Seiridium</taxon>
    </lineage>
</organism>
<dbReference type="Gene3D" id="3.40.50.720">
    <property type="entry name" value="NAD(P)-binding Rossmann-like Domain"/>
    <property type="match status" value="1"/>
</dbReference>
<dbReference type="EMBL" id="JARVKM010000001">
    <property type="protein sequence ID" value="KAK9783488.1"/>
    <property type="molecule type" value="Genomic_DNA"/>
</dbReference>
<accession>A0ABR2Y8T0</accession>
<dbReference type="Gene3D" id="3.90.180.10">
    <property type="entry name" value="Medium-chain alcohol dehydrogenases, catalytic domain"/>
    <property type="match status" value="1"/>
</dbReference>
<protein>
    <submittedName>
        <fullName evidence="4">Chaperonin 10-like protein</fullName>
    </submittedName>
</protein>
<dbReference type="Proteomes" id="UP001465668">
    <property type="component" value="Unassembled WGS sequence"/>
</dbReference>
<gene>
    <name evidence="4" type="ORF">SCAR479_00047</name>
</gene>
<dbReference type="InterPro" id="IPR013149">
    <property type="entry name" value="ADH-like_C"/>
</dbReference>
<name>A0ABR2Y8T0_9PEZI</name>
<reference evidence="4 5" key="1">
    <citation type="submission" date="2024-02" db="EMBL/GenBank/DDBJ databases">
        <title>First draft genome assembly of two strains of Seiridium cardinale.</title>
        <authorList>
            <person name="Emiliani G."/>
            <person name="Scali E."/>
        </authorList>
    </citation>
    <scope>NUCLEOTIDE SEQUENCE [LARGE SCALE GENOMIC DNA]</scope>
    <source>
        <strain evidence="4 5">BM-138-000479</strain>
    </source>
</reference>
<dbReference type="InterPro" id="IPR013154">
    <property type="entry name" value="ADH-like_N"/>
</dbReference>